<comment type="similarity">
    <text evidence="1 6">Belongs to the peroxiredoxin family. Prx5 subfamily.</text>
</comment>
<dbReference type="OrthoDB" id="307759at2759"/>
<evidence type="ECO:0000256" key="1">
    <source>
        <dbReference type="ARBA" id="ARBA00010505"/>
    </source>
</evidence>
<dbReference type="GO" id="GO:0034599">
    <property type="term" value="P:cellular response to oxidative stress"/>
    <property type="evidence" value="ECO:0007669"/>
    <property type="project" value="InterPro"/>
</dbReference>
<dbReference type="Gene3D" id="3.40.30.10">
    <property type="entry name" value="Glutaredoxin"/>
    <property type="match status" value="1"/>
</dbReference>
<evidence type="ECO:0000313" key="9">
    <source>
        <dbReference type="Proteomes" id="UP000187209"/>
    </source>
</evidence>
<dbReference type="SUPFAM" id="SSF52833">
    <property type="entry name" value="Thioredoxin-like"/>
    <property type="match status" value="1"/>
</dbReference>
<evidence type="ECO:0000256" key="6">
    <source>
        <dbReference type="RuleBase" id="RU366011"/>
    </source>
</evidence>
<keyword evidence="3 6" id="KW-0049">Antioxidant</keyword>
<sequence length="170" mass="18659">MLHRLSSRFLHVGQKVPGMKIIVVSKDSNEYKVDNSVDSTSFFANKKVVLVGYPGAFTPTCTGNHLPQYNALYEQFKNKGVEVVGLAVNDFFVMKKFSEELKAPFPMICDGSGYFTKAIDGGVDFSEKGLGFRTRRFAVVVDNGVITAVNDEKGGAMTDLSKAETLLKMV</sequence>
<dbReference type="AlphaFoldDB" id="A0A1R2BF97"/>
<reference evidence="8 9" key="1">
    <citation type="submission" date="2016-11" db="EMBL/GenBank/DDBJ databases">
        <title>The macronuclear genome of Stentor coeruleus: a giant cell with tiny introns.</title>
        <authorList>
            <person name="Slabodnick M."/>
            <person name="Ruby J.G."/>
            <person name="Reiff S.B."/>
            <person name="Swart E.C."/>
            <person name="Gosai S."/>
            <person name="Prabakaran S."/>
            <person name="Witkowska E."/>
            <person name="Larue G.E."/>
            <person name="Fisher S."/>
            <person name="Freeman R.M."/>
            <person name="Gunawardena J."/>
            <person name="Chu W."/>
            <person name="Stover N.A."/>
            <person name="Gregory B.D."/>
            <person name="Nowacki M."/>
            <person name="Derisi J."/>
            <person name="Roy S.W."/>
            <person name="Marshall W.F."/>
            <person name="Sood P."/>
        </authorList>
    </citation>
    <scope>NUCLEOTIDE SEQUENCE [LARGE SCALE GENOMIC DNA]</scope>
    <source>
        <strain evidence="8">WM001</strain>
    </source>
</reference>
<protein>
    <recommendedName>
        <fullName evidence="7">Thioredoxin domain-containing protein</fullName>
    </recommendedName>
</protein>
<proteinExistence type="inferred from homology"/>
<feature type="active site" description="Cysteine sulfenic acid (-SOH) intermediate" evidence="5">
    <location>
        <position position="61"/>
    </location>
</feature>
<name>A0A1R2BF97_9CILI</name>
<dbReference type="GO" id="GO:0045454">
    <property type="term" value="P:cell redox homeostasis"/>
    <property type="evidence" value="ECO:0007669"/>
    <property type="project" value="TreeGrafter"/>
</dbReference>
<feature type="domain" description="Thioredoxin" evidence="7">
    <location>
        <begin position="10"/>
        <end position="170"/>
    </location>
</feature>
<dbReference type="PROSITE" id="PS51352">
    <property type="entry name" value="THIOREDOXIN_2"/>
    <property type="match status" value="1"/>
</dbReference>
<dbReference type="GO" id="GO:0008379">
    <property type="term" value="F:thioredoxin peroxidase activity"/>
    <property type="evidence" value="ECO:0007669"/>
    <property type="project" value="InterPro"/>
</dbReference>
<evidence type="ECO:0000256" key="2">
    <source>
        <dbReference type="ARBA" id="ARBA00022559"/>
    </source>
</evidence>
<evidence type="ECO:0000256" key="5">
    <source>
        <dbReference type="PIRSR" id="PIRSR637944-1"/>
    </source>
</evidence>
<dbReference type="PANTHER" id="PTHR10430">
    <property type="entry name" value="PEROXIREDOXIN"/>
    <property type="match status" value="1"/>
</dbReference>
<dbReference type="InterPro" id="IPR037944">
    <property type="entry name" value="PRX5-like"/>
</dbReference>
<organism evidence="8 9">
    <name type="scientific">Stentor coeruleus</name>
    <dbReference type="NCBI Taxonomy" id="5963"/>
    <lineage>
        <taxon>Eukaryota</taxon>
        <taxon>Sar</taxon>
        <taxon>Alveolata</taxon>
        <taxon>Ciliophora</taxon>
        <taxon>Postciliodesmatophora</taxon>
        <taxon>Heterotrichea</taxon>
        <taxon>Heterotrichida</taxon>
        <taxon>Stentoridae</taxon>
        <taxon>Stentor</taxon>
    </lineage>
</organism>
<dbReference type="EMBL" id="MPUH01000692">
    <property type="protein sequence ID" value="OMJ75400.1"/>
    <property type="molecule type" value="Genomic_DNA"/>
</dbReference>
<keyword evidence="6" id="KW-0676">Redox-active center</keyword>
<dbReference type="GO" id="GO:0005737">
    <property type="term" value="C:cytoplasm"/>
    <property type="evidence" value="ECO:0007669"/>
    <property type="project" value="TreeGrafter"/>
</dbReference>
<evidence type="ECO:0000256" key="4">
    <source>
        <dbReference type="ARBA" id="ARBA00023002"/>
    </source>
</evidence>
<keyword evidence="4 6" id="KW-0560">Oxidoreductase</keyword>
<dbReference type="Proteomes" id="UP000187209">
    <property type="component" value="Unassembled WGS sequence"/>
</dbReference>
<comment type="function">
    <text evidence="6">Thiol-specific peroxidase that catalyzes the reduction of hydrogen peroxide and organic hydroperoxides to water and alcohols, respectively. Plays a role in cell protection against oxidative stress by detoxifying peroxides.</text>
</comment>
<dbReference type="CDD" id="cd03013">
    <property type="entry name" value="PRX5_like"/>
    <property type="match status" value="1"/>
</dbReference>
<keyword evidence="2 6" id="KW-0575">Peroxidase</keyword>
<dbReference type="InterPro" id="IPR013740">
    <property type="entry name" value="Redoxin"/>
</dbReference>
<evidence type="ECO:0000313" key="8">
    <source>
        <dbReference type="EMBL" id="OMJ75400.1"/>
    </source>
</evidence>
<dbReference type="GO" id="GO:0042744">
    <property type="term" value="P:hydrogen peroxide catabolic process"/>
    <property type="evidence" value="ECO:0007669"/>
    <property type="project" value="TreeGrafter"/>
</dbReference>
<dbReference type="InterPro" id="IPR036249">
    <property type="entry name" value="Thioredoxin-like_sf"/>
</dbReference>
<evidence type="ECO:0000256" key="3">
    <source>
        <dbReference type="ARBA" id="ARBA00022862"/>
    </source>
</evidence>
<gene>
    <name evidence="8" type="ORF">SteCoe_25438</name>
</gene>
<dbReference type="Pfam" id="PF08534">
    <property type="entry name" value="Redoxin"/>
    <property type="match status" value="1"/>
</dbReference>
<accession>A0A1R2BF97</accession>
<dbReference type="InterPro" id="IPR013766">
    <property type="entry name" value="Thioredoxin_domain"/>
</dbReference>
<keyword evidence="9" id="KW-1185">Reference proteome</keyword>
<evidence type="ECO:0000259" key="7">
    <source>
        <dbReference type="PROSITE" id="PS51352"/>
    </source>
</evidence>
<comment type="caution">
    <text evidence="8">The sequence shown here is derived from an EMBL/GenBank/DDBJ whole genome shotgun (WGS) entry which is preliminary data.</text>
</comment>
<dbReference type="PANTHER" id="PTHR10430:SF16">
    <property type="entry name" value="PEROXIREDOXIN-5, MITOCHONDRIAL"/>
    <property type="match status" value="1"/>
</dbReference>